<evidence type="ECO:0000256" key="6">
    <source>
        <dbReference type="ARBA" id="ARBA00022989"/>
    </source>
</evidence>
<keyword evidence="8 9" id="KW-0131">Cell cycle</keyword>
<dbReference type="EMBL" id="JAVKPH010000004">
    <property type="protein sequence ID" value="MDR5651988.1"/>
    <property type="molecule type" value="Genomic_DNA"/>
</dbReference>
<dbReference type="PROSITE" id="PS51779">
    <property type="entry name" value="POTRA"/>
    <property type="match status" value="1"/>
</dbReference>
<reference evidence="11 12" key="1">
    <citation type="submission" date="2023-09" db="EMBL/GenBank/DDBJ databases">
        <title>Xinfangfangia sedmenti sp. nov., isolated the sedment.</title>
        <authorList>
            <person name="Xu L."/>
        </authorList>
    </citation>
    <scope>NUCLEOTIDE SEQUENCE [LARGE SCALE GENOMIC DNA]</scope>
    <source>
        <strain evidence="11 12">LG-4</strain>
    </source>
</reference>
<evidence type="ECO:0000313" key="11">
    <source>
        <dbReference type="EMBL" id="MDR5651988.1"/>
    </source>
</evidence>
<organism evidence="11 12">
    <name type="scientific">Ruixingdingia sedimenti</name>
    <dbReference type="NCBI Taxonomy" id="3073604"/>
    <lineage>
        <taxon>Bacteria</taxon>
        <taxon>Pseudomonadati</taxon>
        <taxon>Pseudomonadota</taxon>
        <taxon>Alphaproteobacteria</taxon>
        <taxon>Rhodobacterales</taxon>
        <taxon>Paracoccaceae</taxon>
        <taxon>Ruixingdingia</taxon>
    </lineage>
</organism>
<evidence type="ECO:0000256" key="1">
    <source>
        <dbReference type="ARBA" id="ARBA00004370"/>
    </source>
</evidence>
<proteinExistence type="inferred from homology"/>
<keyword evidence="2 9" id="KW-1003">Cell membrane</keyword>
<gene>
    <name evidence="9" type="primary">ftsQ</name>
    <name evidence="11" type="ORF">RGD00_05205</name>
</gene>
<dbReference type="InterPro" id="IPR005548">
    <property type="entry name" value="Cell_div_FtsQ/DivIB_C"/>
</dbReference>
<evidence type="ECO:0000256" key="8">
    <source>
        <dbReference type="ARBA" id="ARBA00023306"/>
    </source>
</evidence>
<dbReference type="PANTHER" id="PTHR35851">
    <property type="entry name" value="CELL DIVISION PROTEIN FTSQ"/>
    <property type="match status" value="1"/>
</dbReference>
<dbReference type="PANTHER" id="PTHR35851:SF1">
    <property type="entry name" value="CELL DIVISION PROTEIN FTSQ"/>
    <property type="match status" value="1"/>
</dbReference>
<dbReference type="Pfam" id="PF03799">
    <property type="entry name" value="FtsQ_DivIB_C"/>
    <property type="match status" value="1"/>
</dbReference>
<protein>
    <recommendedName>
        <fullName evidence="9">Cell division protein FtsQ</fullName>
    </recommendedName>
</protein>
<dbReference type="Proteomes" id="UP001247754">
    <property type="component" value="Unassembled WGS sequence"/>
</dbReference>
<dbReference type="Pfam" id="PF08478">
    <property type="entry name" value="POTRA_1"/>
    <property type="match status" value="1"/>
</dbReference>
<comment type="function">
    <text evidence="9">Essential cell division protein.</text>
</comment>
<comment type="similarity">
    <text evidence="9">Belongs to the FtsQ/DivIB family. FtsQ subfamily.</text>
</comment>
<evidence type="ECO:0000256" key="9">
    <source>
        <dbReference type="HAMAP-Rule" id="MF_00911"/>
    </source>
</evidence>
<sequence>MQRLWLTPLFRVLVRVGLPAFLIAFFGGVWLADADRRASFAGMFTDMRDAIQSRPEFMVRLVAIEGASPVLAESIRRALALDLPKSSFDIDMAAAHAQVTAFDAVKAADLRIQPGGVLQVNVTERLPAVVWRSAEGLWLLDAEGHRVAAITARALRADLPLITGEGADRAVPEALALVAAAGPLLPRLRGLVRFGERRWDVVLDRDQRLLLPAANPVRALERAIALDQAQGLLARDLVAIDLRHAQRPTLRLTPRAAAELRGAPMEETGKARL</sequence>
<keyword evidence="5 9" id="KW-0812">Transmembrane</keyword>
<dbReference type="InterPro" id="IPR026579">
    <property type="entry name" value="FtsQ"/>
</dbReference>
<comment type="caution">
    <text evidence="11">The sequence shown here is derived from an EMBL/GenBank/DDBJ whole genome shotgun (WGS) entry which is preliminary data.</text>
</comment>
<feature type="domain" description="POTRA" evidence="10">
    <location>
        <begin position="57"/>
        <end position="125"/>
    </location>
</feature>
<keyword evidence="6 9" id="KW-1133">Transmembrane helix</keyword>
<evidence type="ECO:0000256" key="5">
    <source>
        <dbReference type="ARBA" id="ARBA00022692"/>
    </source>
</evidence>
<dbReference type="HAMAP" id="MF_00911">
    <property type="entry name" value="FtsQ_subfam"/>
    <property type="match status" value="1"/>
</dbReference>
<name>A0ABU1F5U7_9RHOB</name>
<evidence type="ECO:0000256" key="2">
    <source>
        <dbReference type="ARBA" id="ARBA00022475"/>
    </source>
</evidence>
<evidence type="ECO:0000259" key="10">
    <source>
        <dbReference type="PROSITE" id="PS51779"/>
    </source>
</evidence>
<keyword evidence="12" id="KW-1185">Reference proteome</keyword>
<comment type="subcellular location">
    <subcellularLocation>
        <location evidence="9">Cell inner membrane</location>
        <topology evidence="9">Single-pass type II membrane protein</topology>
    </subcellularLocation>
    <subcellularLocation>
        <location evidence="1">Membrane</location>
    </subcellularLocation>
    <text evidence="9">Localizes to the division septum.</text>
</comment>
<keyword evidence="7 9" id="KW-0472">Membrane</keyword>
<keyword evidence="3 9" id="KW-0997">Cell inner membrane</keyword>
<evidence type="ECO:0000256" key="4">
    <source>
        <dbReference type="ARBA" id="ARBA00022618"/>
    </source>
</evidence>
<evidence type="ECO:0000256" key="3">
    <source>
        <dbReference type="ARBA" id="ARBA00022519"/>
    </source>
</evidence>
<accession>A0ABU1F5U7</accession>
<evidence type="ECO:0000313" key="12">
    <source>
        <dbReference type="Proteomes" id="UP001247754"/>
    </source>
</evidence>
<dbReference type="InterPro" id="IPR013685">
    <property type="entry name" value="POTRA_FtsQ_type"/>
</dbReference>
<keyword evidence="4 9" id="KW-0132">Cell division</keyword>
<dbReference type="InterPro" id="IPR034746">
    <property type="entry name" value="POTRA"/>
</dbReference>
<evidence type="ECO:0000256" key="7">
    <source>
        <dbReference type="ARBA" id="ARBA00023136"/>
    </source>
</evidence>
<dbReference type="GO" id="GO:0051301">
    <property type="term" value="P:cell division"/>
    <property type="evidence" value="ECO:0007669"/>
    <property type="project" value="UniProtKB-KW"/>
</dbReference>
<feature type="transmembrane region" description="Helical" evidence="9">
    <location>
        <begin position="12"/>
        <end position="32"/>
    </location>
</feature>